<dbReference type="InterPro" id="IPR000504">
    <property type="entry name" value="RRM_dom"/>
</dbReference>
<name>M1E0L2_SOLTU</name>
<keyword evidence="4" id="KW-1185">Reference proteome</keyword>
<dbReference type="Gramene" id="PGSC0003DMT400097422">
    <property type="protein sequence ID" value="PGSC0003DMT400097422"/>
    <property type="gene ID" value="PGSC0003DMG400046993"/>
</dbReference>
<accession>M1E0L2</accession>
<reference evidence="4" key="1">
    <citation type="journal article" date="2011" name="Nature">
        <title>Genome sequence and analysis of the tuber crop potato.</title>
        <authorList>
            <consortium name="The Potato Genome Sequencing Consortium"/>
        </authorList>
    </citation>
    <scope>NUCLEOTIDE SEQUENCE [LARGE SCALE GENOMIC DNA]</scope>
    <source>
        <strain evidence="4">cv. DM1-3 516 R44</strain>
    </source>
</reference>
<evidence type="ECO:0000313" key="3">
    <source>
        <dbReference type="EnsemblPlants" id="PGSC0003DMT400097422"/>
    </source>
</evidence>
<dbReference type="AlphaFoldDB" id="M1E0L2"/>
<dbReference type="InterPro" id="IPR035979">
    <property type="entry name" value="RBD_domain_sf"/>
</dbReference>
<evidence type="ECO:0000313" key="4">
    <source>
        <dbReference type="Proteomes" id="UP000011115"/>
    </source>
</evidence>
<dbReference type="InterPro" id="IPR052084">
    <property type="entry name" value="SF3B4_spliceosome_assoc"/>
</dbReference>
<dbReference type="InterPro" id="IPR012677">
    <property type="entry name" value="Nucleotide-bd_a/b_plait_sf"/>
</dbReference>
<sequence>MGACLSNKFSSQCLCPKDRVTNAHQGYSFVEFQSEEGVDYAIKVLNMIELYGEPTVPSVLEANGAVGAPIPPLPFANGPMPPIPVPAIQPPPMHPNVYPPMQMPSPQACQGQPMQPAAGGIL</sequence>
<dbReference type="GO" id="GO:0003723">
    <property type="term" value="F:RNA binding"/>
    <property type="evidence" value="ECO:0007669"/>
    <property type="project" value="InterPro"/>
</dbReference>
<proteinExistence type="predicted"/>
<feature type="region of interest" description="Disordered" evidence="1">
    <location>
        <begin position="96"/>
        <end position="122"/>
    </location>
</feature>
<dbReference type="PANTHER" id="PTHR48030">
    <property type="entry name" value="SPLICING FACTOR 3B SUBUNIT 4"/>
    <property type="match status" value="1"/>
</dbReference>
<dbReference type="Gene3D" id="3.30.70.330">
    <property type="match status" value="1"/>
</dbReference>
<feature type="domain" description="RRM" evidence="2">
    <location>
        <begin position="14"/>
        <end position="53"/>
    </location>
</feature>
<dbReference type="STRING" id="4113.M1E0L2"/>
<organism evidence="3 4">
    <name type="scientific">Solanum tuberosum</name>
    <name type="common">Potato</name>
    <dbReference type="NCBI Taxonomy" id="4113"/>
    <lineage>
        <taxon>Eukaryota</taxon>
        <taxon>Viridiplantae</taxon>
        <taxon>Streptophyta</taxon>
        <taxon>Embryophyta</taxon>
        <taxon>Tracheophyta</taxon>
        <taxon>Spermatophyta</taxon>
        <taxon>Magnoliopsida</taxon>
        <taxon>eudicotyledons</taxon>
        <taxon>Gunneridae</taxon>
        <taxon>Pentapetalae</taxon>
        <taxon>asterids</taxon>
        <taxon>lamiids</taxon>
        <taxon>Solanales</taxon>
        <taxon>Solanaceae</taxon>
        <taxon>Solanoideae</taxon>
        <taxon>Solaneae</taxon>
        <taxon>Solanum</taxon>
    </lineage>
</organism>
<dbReference type="Proteomes" id="UP000011115">
    <property type="component" value="Unassembled WGS sequence"/>
</dbReference>
<dbReference type="Pfam" id="PF00076">
    <property type="entry name" value="RRM_1"/>
    <property type="match status" value="1"/>
</dbReference>
<evidence type="ECO:0000259" key="2">
    <source>
        <dbReference type="Pfam" id="PF00076"/>
    </source>
</evidence>
<dbReference type="SUPFAM" id="SSF54928">
    <property type="entry name" value="RNA-binding domain, RBD"/>
    <property type="match status" value="1"/>
</dbReference>
<dbReference type="PaxDb" id="4113-PGSC0003DMT400097422"/>
<dbReference type="HOGENOM" id="CLU_2030811_0_0_1"/>
<dbReference type="InParanoid" id="M1E0L2"/>
<dbReference type="PANTHER" id="PTHR48030:SF3">
    <property type="entry name" value="SPLICING FACTOR 3B SUBUNIT 4"/>
    <property type="match status" value="1"/>
</dbReference>
<feature type="compositionally biased region" description="Polar residues" evidence="1">
    <location>
        <begin position="104"/>
        <end position="113"/>
    </location>
</feature>
<protein>
    <submittedName>
        <fullName evidence="3">Spliceosome associated protein</fullName>
    </submittedName>
</protein>
<dbReference type="eggNOG" id="KOG0131">
    <property type="taxonomic scope" value="Eukaryota"/>
</dbReference>
<reference evidence="3" key="2">
    <citation type="submission" date="2015-06" db="UniProtKB">
        <authorList>
            <consortium name="EnsemblPlants"/>
        </authorList>
    </citation>
    <scope>IDENTIFICATION</scope>
    <source>
        <strain evidence="3">DM1-3 516 R44</strain>
    </source>
</reference>
<evidence type="ECO:0000256" key="1">
    <source>
        <dbReference type="SAM" id="MobiDB-lite"/>
    </source>
</evidence>
<dbReference type="EnsemblPlants" id="PGSC0003DMT400097422">
    <property type="protein sequence ID" value="PGSC0003DMT400097422"/>
    <property type="gene ID" value="PGSC0003DMG400046993"/>
</dbReference>